<evidence type="ECO:0000256" key="7">
    <source>
        <dbReference type="SAM" id="MobiDB-lite"/>
    </source>
</evidence>
<comment type="subunit">
    <text evidence="6">Forms a complex with DabB.</text>
</comment>
<keyword evidence="9" id="KW-1185">Reference proteome</keyword>
<dbReference type="EMBL" id="CP042912">
    <property type="protein sequence ID" value="QEG21058.1"/>
    <property type="molecule type" value="Genomic_DNA"/>
</dbReference>
<dbReference type="HAMAP" id="MF_01871">
    <property type="entry name" value="DabA"/>
    <property type="match status" value="1"/>
</dbReference>
<feature type="region of interest" description="Disordered" evidence="7">
    <location>
        <begin position="1"/>
        <end position="20"/>
    </location>
</feature>
<evidence type="ECO:0000256" key="4">
    <source>
        <dbReference type="ARBA" id="ARBA00022833"/>
    </source>
</evidence>
<comment type="function">
    <text evidence="6">Part of an energy-coupled inorganic carbon pump.</text>
</comment>
<keyword evidence="4 6" id="KW-0862">Zinc</keyword>
<comment type="similarity">
    <text evidence="6">Belongs to the inorganic carbon transporter (TC 9.A.2) DabA family.</text>
</comment>
<accession>A0A5B9P3S3</accession>
<proteinExistence type="inferred from homology"/>
<feature type="binding site" evidence="6">
    <location>
        <position position="715"/>
    </location>
    <ligand>
        <name>Zn(2+)</name>
        <dbReference type="ChEBI" id="CHEBI:29105"/>
    </ligand>
</feature>
<evidence type="ECO:0000313" key="9">
    <source>
        <dbReference type="Proteomes" id="UP000322214"/>
    </source>
</evidence>
<dbReference type="PANTHER" id="PTHR38344">
    <property type="entry name" value="UPF0753 PROTEIN AQ_863"/>
    <property type="match status" value="1"/>
</dbReference>
<evidence type="ECO:0000256" key="1">
    <source>
        <dbReference type="ARBA" id="ARBA00022448"/>
    </source>
</evidence>
<keyword evidence="1 6" id="KW-0813">Transport</keyword>
<gene>
    <name evidence="6" type="primary">dabA</name>
    <name evidence="8" type="ORF">MFFC18_09100</name>
</gene>
<reference evidence="8 9" key="1">
    <citation type="submission" date="2019-08" db="EMBL/GenBank/DDBJ databases">
        <title>Deep-cultivation of Planctomycetes and their phenomic and genomic characterization uncovers novel biology.</title>
        <authorList>
            <person name="Wiegand S."/>
            <person name="Jogler M."/>
            <person name="Boedeker C."/>
            <person name="Pinto D."/>
            <person name="Vollmers J."/>
            <person name="Rivas-Marin E."/>
            <person name="Kohn T."/>
            <person name="Peeters S.H."/>
            <person name="Heuer A."/>
            <person name="Rast P."/>
            <person name="Oberbeckmann S."/>
            <person name="Bunk B."/>
            <person name="Jeske O."/>
            <person name="Meyerdierks A."/>
            <person name="Storesund J.E."/>
            <person name="Kallscheuer N."/>
            <person name="Luecker S."/>
            <person name="Lage O.M."/>
            <person name="Pohl T."/>
            <person name="Merkel B.J."/>
            <person name="Hornburger P."/>
            <person name="Mueller R.-W."/>
            <person name="Bruemmer F."/>
            <person name="Labrenz M."/>
            <person name="Spormann A.M."/>
            <person name="Op den Camp H."/>
            <person name="Overmann J."/>
            <person name="Amann R."/>
            <person name="Jetten M.S.M."/>
            <person name="Mascher T."/>
            <person name="Medema M.H."/>
            <person name="Devos D.P."/>
            <person name="Kaster A.-K."/>
            <person name="Ovreas L."/>
            <person name="Rohde M."/>
            <person name="Galperin M.Y."/>
            <person name="Jogler C."/>
        </authorList>
    </citation>
    <scope>NUCLEOTIDE SEQUENCE [LARGE SCALE GENOMIC DNA]</scope>
    <source>
        <strain evidence="8 9">FC18</strain>
    </source>
</reference>
<feature type="binding site" evidence="6">
    <location>
        <position position="526"/>
    </location>
    <ligand>
        <name>Zn(2+)</name>
        <dbReference type="ChEBI" id="CHEBI:29105"/>
    </ligand>
</feature>
<dbReference type="PANTHER" id="PTHR38344:SF1">
    <property type="entry name" value="INORGANIC CARBON TRANSPORTER SUBUNIT DABA-RELATED"/>
    <property type="match status" value="1"/>
</dbReference>
<feature type="binding site" evidence="6">
    <location>
        <position position="730"/>
    </location>
    <ligand>
        <name>Zn(2+)</name>
        <dbReference type="ChEBI" id="CHEBI:29105"/>
    </ligand>
</feature>
<dbReference type="Proteomes" id="UP000322214">
    <property type="component" value="Chromosome"/>
</dbReference>
<dbReference type="GO" id="GO:0008270">
    <property type="term" value="F:zinc ion binding"/>
    <property type="evidence" value="ECO:0007669"/>
    <property type="project" value="UniProtKB-UniRule"/>
</dbReference>
<dbReference type="InterPro" id="IPR018752">
    <property type="entry name" value="DabA"/>
</dbReference>
<sequence>MNSPTTISQPESASAHSPTTARSVLDAIEHVAHLLPSQGPITAFVHHNTLHAFEDLAFDDAVRKGAQLFGCHPYLPESEYRRCVVTGRIRPEDIDAVLLETLGDRADELLGFLGTRFNLYRAILNHDLHDGPSVSVRWVVGDTNALTRYREDAEPGTREQLLAETKRWVMQDLRNVVESNEHREDSNAEGQALIQRTEELFRLFGSKRIESWSDATWESFSLHLLWQICEAGVTQLDCPNHEQNFVRQRDWIFELTGEDADELVHETLIQFCAAFLDQGLSDWPMAHPEEGFLQNFVNLYSQTDWLASPWKQKLAAELRRQQKQGLTSLGSIQDSLQQLNIASNDTDRFIEDTMLALRGFAGMIWQLETRGDRVTRGIPADTLQEFLAVRLILDRLAAEHLVSKIQGFKGSISEFNDWAKRELSSRPNGKKATQQRRAYRIFELAQLLGWHPHTLARLSSNQWQELVDELDSFAGIDRRAVFHLAYERKFRNEILDAVHVHADRVKRLESQKTGVQVRPSFQIVCCIDDREESFRRYLEELEPDCETFGAAGFFAVPMYYRGAADADYLPLCPASVIPEHYVREEVAYSLQRQEQQRSHARRTIGTFARRVHVGSRTFTGGWIGTTVLGSFATFPLVFRVLFPRLTARLKDVIGSLVRPPEVTHLKLERNPAEPPGPEAHQLGLTVDEMAIAVQRLLEDMSATENFAPIFFICGHGSSSLNNPHEAAYNCGACAGGRGGPNARAFAQMANDPRVRKIVADNGINIPDDTIFIGCYHNTCDDNVSYFDLDGIPDSHRPRFESAVEKINLARKHDAHERCRRFASAPLDLDFDEALIHVEGRAEDLSQARPEYNHATNALCFVGRREWSRDLFLDRRAFLQSYEPENDDENCSVLERILQAVIPVCAGINLEYYFSSVDHVGYGAGNKLPHNIVSLIGVMDGAASDLRPGLYCQMIEIHEPMRLLFLIETTPAAMQRIIAANEPIRKLCEGDWVQLAVIKPGSNEIQLYKDKEFVPYKPETAQLPVTPSSFDWYRGWRDNLQFASIGKRFEEESR</sequence>
<dbReference type="RefSeq" id="WP_075081913.1">
    <property type="nucleotide sequence ID" value="NZ_CP042912.1"/>
</dbReference>
<dbReference type="Pfam" id="PF10070">
    <property type="entry name" value="DabA"/>
    <property type="match status" value="1"/>
</dbReference>
<keyword evidence="5 6" id="KW-0472">Membrane</keyword>
<name>A0A5B9P3S3_9BACT</name>
<organism evidence="8 9">
    <name type="scientific">Mariniblastus fucicola</name>
    <dbReference type="NCBI Taxonomy" id="980251"/>
    <lineage>
        <taxon>Bacteria</taxon>
        <taxon>Pseudomonadati</taxon>
        <taxon>Planctomycetota</taxon>
        <taxon>Planctomycetia</taxon>
        <taxon>Pirellulales</taxon>
        <taxon>Pirellulaceae</taxon>
        <taxon>Mariniblastus</taxon>
    </lineage>
</organism>
<comment type="subcellular location">
    <subcellularLocation>
        <location evidence="6">Cell membrane</location>
        <topology evidence="6">Peripheral membrane protein</topology>
    </subcellularLocation>
</comment>
<dbReference type="GO" id="GO:0005886">
    <property type="term" value="C:plasma membrane"/>
    <property type="evidence" value="ECO:0007669"/>
    <property type="project" value="UniProtKB-SubCell"/>
</dbReference>
<comment type="cofactor">
    <cofactor evidence="6">
        <name>Zn(2+)</name>
        <dbReference type="ChEBI" id="CHEBI:29105"/>
    </cofactor>
</comment>
<evidence type="ECO:0000256" key="2">
    <source>
        <dbReference type="ARBA" id="ARBA00022475"/>
    </source>
</evidence>
<evidence type="ECO:0000256" key="3">
    <source>
        <dbReference type="ARBA" id="ARBA00022723"/>
    </source>
</evidence>
<dbReference type="OrthoDB" id="9805101at2"/>
<evidence type="ECO:0000313" key="8">
    <source>
        <dbReference type="EMBL" id="QEG21058.1"/>
    </source>
</evidence>
<keyword evidence="2 6" id="KW-1003">Cell membrane</keyword>
<dbReference type="KEGG" id="mff:MFFC18_09100"/>
<protein>
    <recommendedName>
        <fullName evidence="6">Probable inorganic carbon transporter subunit DabA</fullName>
    </recommendedName>
</protein>
<keyword evidence="3 6" id="KW-0479">Metal-binding</keyword>
<dbReference type="AlphaFoldDB" id="A0A5B9P3S3"/>
<evidence type="ECO:0000256" key="5">
    <source>
        <dbReference type="ARBA" id="ARBA00023136"/>
    </source>
</evidence>
<dbReference type="STRING" id="980251.GCA_001642875_02030"/>
<evidence type="ECO:0000256" key="6">
    <source>
        <dbReference type="HAMAP-Rule" id="MF_01871"/>
    </source>
</evidence>
<feature type="binding site" evidence="6">
    <location>
        <position position="528"/>
    </location>
    <ligand>
        <name>Zn(2+)</name>
        <dbReference type="ChEBI" id="CHEBI:29105"/>
    </ligand>
</feature>